<evidence type="ECO:0000256" key="1">
    <source>
        <dbReference type="SAM" id="MobiDB-lite"/>
    </source>
</evidence>
<feature type="compositionally biased region" description="Basic and acidic residues" evidence="1">
    <location>
        <begin position="12"/>
        <end position="58"/>
    </location>
</feature>
<dbReference type="PANTHER" id="PTHR34660:SF21">
    <property type="entry name" value="MYB-LIKE PROTEIN X ISOFORM X2"/>
    <property type="match status" value="1"/>
</dbReference>
<feature type="region of interest" description="Disordered" evidence="1">
    <location>
        <begin position="1"/>
        <end position="106"/>
    </location>
</feature>
<feature type="compositionally biased region" description="Basic and acidic residues" evidence="1">
    <location>
        <begin position="72"/>
        <end position="84"/>
    </location>
</feature>
<dbReference type="AlphaFoldDB" id="A0AAP0RVB7"/>
<evidence type="ECO:0000313" key="2">
    <source>
        <dbReference type="EMBL" id="KAK9282500.1"/>
    </source>
</evidence>
<feature type="compositionally biased region" description="Polar residues" evidence="1">
    <location>
        <begin position="338"/>
        <end position="347"/>
    </location>
</feature>
<gene>
    <name evidence="2" type="ORF">L1049_005419</name>
</gene>
<evidence type="ECO:0000313" key="3">
    <source>
        <dbReference type="Proteomes" id="UP001415857"/>
    </source>
</evidence>
<sequence>MSRCFPFPPPGYEKKPKTDETDILTKEKYKEKKNKKDKDKEKSKRKEKKDKERSEEKHREKKDRKEKRKDKKDRDRDKEKDRTSGAKGIEGQSDCYNGKKLGPNSLQCVEINDPKLLQELGRRITDEDKAGNQMVQKITFMDQGRAKLPGRVAESNIGNRAKGKEKPKDKGEDHTKINGQRNKSFVGMDQQRVEGMARPMEKKNVEKEVEGKEKIKYKESDTKRDKHKDRDQEKKSKSKDKDRDKEKEKAKVKEKMEKSKEQVKLKEGGYDVIDAQNIKPSHLSKESSKSSASEGNLRKRKELEINGFLHENDIRPKKLPRPVSFSHPVLENGRKLESCQTATQSASERPGTADNRKADTKDHKINGLIQPQLQNACSTGPSVCYYTS</sequence>
<keyword evidence="3" id="KW-1185">Reference proteome</keyword>
<dbReference type="PANTHER" id="PTHR34660">
    <property type="entry name" value="MYB-LIKE PROTEIN X"/>
    <property type="match status" value="1"/>
</dbReference>
<organism evidence="2 3">
    <name type="scientific">Liquidambar formosana</name>
    <name type="common">Formosan gum</name>
    <dbReference type="NCBI Taxonomy" id="63359"/>
    <lineage>
        <taxon>Eukaryota</taxon>
        <taxon>Viridiplantae</taxon>
        <taxon>Streptophyta</taxon>
        <taxon>Embryophyta</taxon>
        <taxon>Tracheophyta</taxon>
        <taxon>Spermatophyta</taxon>
        <taxon>Magnoliopsida</taxon>
        <taxon>eudicotyledons</taxon>
        <taxon>Gunneridae</taxon>
        <taxon>Pentapetalae</taxon>
        <taxon>Saxifragales</taxon>
        <taxon>Altingiaceae</taxon>
        <taxon>Liquidambar</taxon>
    </lineage>
</organism>
<comment type="caution">
    <text evidence="2">The sequence shown here is derived from an EMBL/GenBank/DDBJ whole genome shotgun (WGS) entry which is preliminary data.</text>
</comment>
<dbReference type="Proteomes" id="UP001415857">
    <property type="component" value="Unassembled WGS sequence"/>
</dbReference>
<proteinExistence type="predicted"/>
<protein>
    <submittedName>
        <fullName evidence="2">Uncharacterized protein</fullName>
    </submittedName>
</protein>
<name>A0AAP0RVB7_LIQFO</name>
<feature type="compositionally biased region" description="Pro residues" evidence="1">
    <location>
        <begin position="1"/>
        <end position="11"/>
    </location>
</feature>
<feature type="region of interest" description="Disordered" evidence="1">
    <location>
        <begin position="140"/>
        <end position="360"/>
    </location>
</feature>
<accession>A0AAP0RVB7</accession>
<dbReference type="EMBL" id="JBBPBK010000007">
    <property type="protein sequence ID" value="KAK9282500.1"/>
    <property type="molecule type" value="Genomic_DNA"/>
</dbReference>
<reference evidence="2 3" key="1">
    <citation type="journal article" date="2024" name="Plant J.">
        <title>Genome sequences and population genomics reveal climatic adaptation and genomic divergence between two closely related sweetgum species.</title>
        <authorList>
            <person name="Xu W.Q."/>
            <person name="Ren C.Q."/>
            <person name="Zhang X.Y."/>
            <person name="Comes H.P."/>
            <person name="Liu X.H."/>
            <person name="Li Y.G."/>
            <person name="Kettle C.J."/>
            <person name="Jalonen R."/>
            <person name="Gaisberger H."/>
            <person name="Ma Y.Z."/>
            <person name="Qiu Y.X."/>
        </authorList>
    </citation>
    <scope>NUCLEOTIDE SEQUENCE [LARGE SCALE GENOMIC DNA]</scope>
    <source>
        <strain evidence="2">Hangzhou</strain>
    </source>
</reference>
<feature type="compositionally biased region" description="Basic and acidic residues" evidence="1">
    <location>
        <begin position="199"/>
        <end position="269"/>
    </location>
</feature>
<feature type="compositionally biased region" description="Basic and acidic residues" evidence="1">
    <location>
        <begin position="162"/>
        <end position="176"/>
    </location>
</feature>
<feature type="compositionally biased region" description="Basic residues" evidence="1">
    <location>
        <begin position="59"/>
        <end position="71"/>
    </location>
</feature>